<dbReference type="PROSITE" id="PS00675">
    <property type="entry name" value="SIGMA54_INTERACT_1"/>
    <property type="match status" value="1"/>
</dbReference>
<protein>
    <submittedName>
        <fullName evidence="8">Sigma-54-dependent Fis family transcriptional regulator</fullName>
    </submittedName>
</protein>
<dbReference type="InterPro" id="IPR027417">
    <property type="entry name" value="P-loop_NTPase"/>
</dbReference>
<dbReference type="InterPro" id="IPR029016">
    <property type="entry name" value="GAF-like_dom_sf"/>
</dbReference>
<evidence type="ECO:0000256" key="5">
    <source>
        <dbReference type="ARBA" id="ARBA00023163"/>
    </source>
</evidence>
<proteinExistence type="predicted"/>
<dbReference type="InterPro" id="IPR003018">
    <property type="entry name" value="GAF"/>
</dbReference>
<dbReference type="InterPro" id="IPR002197">
    <property type="entry name" value="HTH_Fis"/>
</dbReference>
<evidence type="ECO:0000256" key="3">
    <source>
        <dbReference type="ARBA" id="ARBA00023015"/>
    </source>
</evidence>
<dbReference type="PROSITE" id="PS00688">
    <property type="entry name" value="SIGMA54_INTERACT_3"/>
    <property type="match status" value="1"/>
</dbReference>
<name>A0ABU9CC70_9BURK</name>
<comment type="caution">
    <text evidence="8">The sequence shown here is derived from an EMBL/GenBank/DDBJ whole genome shotgun (WGS) entry which is preliminary data.</text>
</comment>
<dbReference type="PANTHER" id="PTHR32071:SF77">
    <property type="entry name" value="TRANSCRIPTIONAL REGULATORY PROTEIN"/>
    <property type="match status" value="1"/>
</dbReference>
<dbReference type="EMBL" id="JBBUTI010000019">
    <property type="protein sequence ID" value="MEK8048511.1"/>
    <property type="molecule type" value="Genomic_DNA"/>
</dbReference>
<dbReference type="Gene3D" id="1.10.10.60">
    <property type="entry name" value="Homeodomain-like"/>
    <property type="match status" value="1"/>
</dbReference>
<dbReference type="CDD" id="cd00009">
    <property type="entry name" value="AAA"/>
    <property type="match status" value="1"/>
</dbReference>
<dbReference type="SUPFAM" id="SSF52540">
    <property type="entry name" value="P-loop containing nucleoside triphosphate hydrolases"/>
    <property type="match status" value="1"/>
</dbReference>
<feature type="compositionally biased region" description="Low complexity" evidence="6">
    <location>
        <begin position="618"/>
        <end position="632"/>
    </location>
</feature>
<dbReference type="SMART" id="SM00382">
    <property type="entry name" value="AAA"/>
    <property type="match status" value="1"/>
</dbReference>
<evidence type="ECO:0000256" key="1">
    <source>
        <dbReference type="ARBA" id="ARBA00022741"/>
    </source>
</evidence>
<keyword evidence="1" id="KW-0547">Nucleotide-binding</keyword>
<keyword evidence="2" id="KW-0067">ATP-binding</keyword>
<dbReference type="PANTHER" id="PTHR32071">
    <property type="entry name" value="TRANSCRIPTIONAL REGULATORY PROTEIN"/>
    <property type="match status" value="1"/>
</dbReference>
<reference evidence="8 9" key="1">
    <citation type="submission" date="2024-04" db="EMBL/GenBank/DDBJ databases">
        <title>Novel species of the genus Ideonella isolated from streams.</title>
        <authorList>
            <person name="Lu H."/>
        </authorList>
    </citation>
    <scope>NUCLEOTIDE SEQUENCE [LARGE SCALE GENOMIC DNA]</scope>
    <source>
        <strain evidence="8 9">LYT19W</strain>
    </source>
</reference>
<dbReference type="PROSITE" id="PS00676">
    <property type="entry name" value="SIGMA54_INTERACT_2"/>
    <property type="match status" value="1"/>
</dbReference>
<evidence type="ECO:0000259" key="7">
    <source>
        <dbReference type="PROSITE" id="PS50045"/>
    </source>
</evidence>
<dbReference type="InterPro" id="IPR025944">
    <property type="entry name" value="Sigma_54_int_dom_CS"/>
</dbReference>
<dbReference type="Pfam" id="PF00158">
    <property type="entry name" value="Sigma54_activat"/>
    <property type="match status" value="1"/>
</dbReference>
<dbReference type="InterPro" id="IPR003593">
    <property type="entry name" value="AAA+_ATPase"/>
</dbReference>
<accession>A0ABU9CC70</accession>
<organism evidence="8 9">
    <name type="scientific">Ideonella margarita</name>
    <dbReference type="NCBI Taxonomy" id="2984191"/>
    <lineage>
        <taxon>Bacteria</taxon>
        <taxon>Pseudomonadati</taxon>
        <taxon>Pseudomonadota</taxon>
        <taxon>Betaproteobacteria</taxon>
        <taxon>Burkholderiales</taxon>
        <taxon>Sphaerotilaceae</taxon>
        <taxon>Ideonella</taxon>
    </lineage>
</organism>
<dbReference type="InterPro" id="IPR025662">
    <property type="entry name" value="Sigma_54_int_dom_ATP-bd_1"/>
</dbReference>
<dbReference type="RefSeq" id="WP_341400821.1">
    <property type="nucleotide sequence ID" value="NZ_JBBUTI010000019.1"/>
</dbReference>
<keyword evidence="4" id="KW-0238">DNA-binding</keyword>
<dbReference type="Gene3D" id="1.10.8.60">
    <property type="match status" value="1"/>
</dbReference>
<dbReference type="Gene3D" id="3.40.50.300">
    <property type="entry name" value="P-loop containing nucleotide triphosphate hydrolases"/>
    <property type="match status" value="1"/>
</dbReference>
<evidence type="ECO:0000256" key="6">
    <source>
        <dbReference type="SAM" id="MobiDB-lite"/>
    </source>
</evidence>
<dbReference type="SUPFAM" id="SSF55781">
    <property type="entry name" value="GAF domain-like"/>
    <property type="match status" value="1"/>
</dbReference>
<dbReference type="PROSITE" id="PS50045">
    <property type="entry name" value="SIGMA54_INTERACT_4"/>
    <property type="match status" value="1"/>
</dbReference>
<dbReference type="InterPro" id="IPR009057">
    <property type="entry name" value="Homeodomain-like_sf"/>
</dbReference>
<dbReference type="Pfam" id="PF02954">
    <property type="entry name" value="HTH_8"/>
    <property type="match status" value="1"/>
</dbReference>
<sequence>MVMQHATRPNMPVANLRRARQQLNSAGAVSAELIGPVLARSWQRCADAGLLPNGRSQGVPHASAPQLQRALVQQRELLSHAEPVMAFLHEQTRDSGSMVVLANADGMLLHATGDADFLQRAERVALRPGATWQERWRGTNAIGTALAEDIPMVVHGGEHYLERNGFLTCAAAPIHDSAGRLLGALDLSGDHRGYHRHTLGLVRSAVRMIEHRLFDTRHGAGLRLRLHSHREGLNSVTEGLLALSADGWITGANEAALQMLQLRWADVGAVQVSQVLEVGIDRIWDLARQPGATPPCVAALRGGPLWLRAEPGYQSITVQVPQRMGHAEDARVPGQRVGEAPLMAHAAEPAAVHADALSALDTGDAAMRQALQRARRVVDKPIALLLLGESGVGKEVFARALHASGPRSTQAFVAVNCAALPESLIEAELFGYRPGAFTGAHRDGAPGRIREADGGTLFLDEIGDMPLAMQGRLLRVLQERQVVPLGGGKPVSVDIQLMCATHRPLRDDMRNGRFREDLYYRINGMALSLPALRDRDDLGALIDRLLREVLAVPAAEAVPGLSPDVLRCMAAYAWPGNLRQLSNALRTACALMEPHDRQIDWCHLPDDLVEDLREVQARAEAAQQPQAGAAPAHTERPADGMNAVMARAVQQAMAACDGNVSGAARMLGISRNTLYRRLKGAAASGDPST</sequence>
<evidence type="ECO:0000256" key="2">
    <source>
        <dbReference type="ARBA" id="ARBA00022840"/>
    </source>
</evidence>
<evidence type="ECO:0000313" key="8">
    <source>
        <dbReference type="EMBL" id="MEK8048511.1"/>
    </source>
</evidence>
<gene>
    <name evidence="8" type="ORF">AACH00_19330</name>
</gene>
<dbReference type="Pfam" id="PF25601">
    <property type="entry name" value="AAA_lid_14"/>
    <property type="match status" value="1"/>
</dbReference>
<dbReference type="PRINTS" id="PR01590">
    <property type="entry name" value="HTHFIS"/>
</dbReference>
<dbReference type="Gene3D" id="3.30.450.40">
    <property type="match status" value="1"/>
</dbReference>
<keyword evidence="3" id="KW-0805">Transcription regulation</keyword>
<dbReference type="Proteomes" id="UP001379945">
    <property type="component" value="Unassembled WGS sequence"/>
</dbReference>
<keyword evidence="9" id="KW-1185">Reference proteome</keyword>
<dbReference type="InterPro" id="IPR025943">
    <property type="entry name" value="Sigma_54_int_dom_ATP-bd_2"/>
</dbReference>
<evidence type="ECO:0000256" key="4">
    <source>
        <dbReference type="ARBA" id="ARBA00023125"/>
    </source>
</evidence>
<dbReference type="InterPro" id="IPR058031">
    <property type="entry name" value="AAA_lid_NorR"/>
</dbReference>
<keyword evidence="5" id="KW-0804">Transcription</keyword>
<feature type="domain" description="Sigma-54 factor interaction" evidence="7">
    <location>
        <begin position="360"/>
        <end position="590"/>
    </location>
</feature>
<evidence type="ECO:0000313" key="9">
    <source>
        <dbReference type="Proteomes" id="UP001379945"/>
    </source>
</evidence>
<dbReference type="Pfam" id="PF01590">
    <property type="entry name" value="GAF"/>
    <property type="match status" value="1"/>
</dbReference>
<feature type="region of interest" description="Disordered" evidence="6">
    <location>
        <begin position="617"/>
        <end position="636"/>
    </location>
</feature>
<dbReference type="InterPro" id="IPR002078">
    <property type="entry name" value="Sigma_54_int"/>
</dbReference>
<dbReference type="SUPFAM" id="SSF46689">
    <property type="entry name" value="Homeodomain-like"/>
    <property type="match status" value="1"/>
</dbReference>